<dbReference type="AlphaFoldDB" id="A0A059B299"/>
<sequence length="85" mass="9451">MELIRSTTEMEPPLEPRSEAIPPETGQQESIAGLEPAIQRLTMEVTEAAESTSERRRRRKRTTAVEEQAVVAAPVKLHDLSVCPL</sequence>
<evidence type="ECO:0000256" key="1">
    <source>
        <dbReference type="SAM" id="MobiDB-lite"/>
    </source>
</evidence>
<gene>
    <name evidence="2" type="ORF">EUGRSUZ_H02724</name>
</gene>
<evidence type="ECO:0000313" key="2">
    <source>
        <dbReference type="EMBL" id="KCW59991.1"/>
    </source>
</evidence>
<accession>A0A059B299</accession>
<name>A0A059B299_EUCGR</name>
<protein>
    <submittedName>
        <fullName evidence="2">Uncharacterized protein</fullName>
    </submittedName>
</protein>
<reference evidence="2" key="1">
    <citation type="submission" date="2013-07" db="EMBL/GenBank/DDBJ databases">
        <title>The genome of Eucalyptus grandis.</title>
        <authorList>
            <person name="Schmutz J."/>
            <person name="Hayes R."/>
            <person name="Myburg A."/>
            <person name="Tuskan G."/>
            <person name="Grattapaglia D."/>
            <person name="Rokhsar D.S."/>
        </authorList>
    </citation>
    <scope>NUCLEOTIDE SEQUENCE</scope>
    <source>
        <tissue evidence="2">Leaf extractions</tissue>
    </source>
</reference>
<proteinExistence type="predicted"/>
<dbReference type="Gramene" id="KCW59991">
    <property type="protein sequence ID" value="KCW59991"/>
    <property type="gene ID" value="EUGRSUZ_H02724"/>
</dbReference>
<dbReference type="InParanoid" id="A0A059B299"/>
<dbReference type="EMBL" id="KK198760">
    <property type="protein sequence ID" value="KCW59991.1"/>
    <property type="molecule type" value="Genomic_DNA"/>
</dbReference>
<organism evidence="2">
    <name type="scientific">Eucalyptus grandis</name>
    <name type="common">Flooded gum</name>
    <dbReference type="NCBI Taxonomy" id="71139"/>
    <lineage>
        <taxon>Eukaryota</taxon>
        <taxon>Viridiplantae</taxon>
        <taxon>Streptophyta</taxon>
        <taxon>Embryophyta</taxon>
        <taxon>Tracheophyta</taxon>
        <taxon>Spermatophyta</taxon>
        <taxon>Magnoliopsida</taxon>
        <taxon>eudicotyledons</taxon>
        <taxon>Gunneridae</taxon>
        <taxon>Pentapetalae</taxon>
        <taxon>rosids</taxon>
        <taxon>malvids</taxon>
        <taxon>Myrtales</taxon>
        <taxon>Myrtaceae</taxon>
        <taxon>Myrtoideae</taxon>
        <taxon>Eucalypteae</taxon>
        <taxon>Eucalyptus</taxon>
    </lineage>
</organism>
<feature type="region of interest" description="Disordered" evidence="1">
    <location>
        <begin position="1"/>
        <end position="29"/>
    </location>
</feature>